<reference evidence="3 4" key="1">
    <citation type="submission" date="2019-06" db="EMBL/GenBank/DDBJ databases">
        <title>Sequencing the genomes of 1000 actinobacteria strains.</title>
        <authorList>
            <person name="Klenk H.-P."/>
        </authorList>
    </citation>
    <scope>NUCLEOTIDE SEQUENCE [LARGE SCALE GENOMIC DNA]</scope>
    <source>
        <strain evidence="3 4">DSM 41929</strain>
    </source>
</reference>
<evidence type="ECO:0000256" key="1">
    <source>
        <dbReference type="SAM" id="SignalP"/>
    </source>
</evidence>
<gene>
    <name evidence="3" type="ORF">FB563_8264</name>
</gene>
<keyword evidence="1" id="KW-0732">Signal</keyword>
<evidence type="ECO:0000313" key="3">
    <source>
        <dbReference type="EMBL" id="TQK79269.1"/>
    </source>
</evidence>
<dbReference type="Gene3D" id="3.40.50.2000">
    <property type="entry name" value="Glycogen Phosphorylase B"/>
    <property type="match status" value="4"/>
</dbReference>
<feature type="chain" id="PRO_5022018005" description="Erythromycin biosynthesis protein CIII-like C-terminal domain-containing protein" evidence="1">
    <location>
        <begin position="27"/>
        <end position="302"/>
    </location>
</feature>
<name>A0A542SXE2_9ACTN</name>
<organism evidence="3 4">
    <name type="scientific">Streptomyces puniciscabiei</name>
    <dbReference type="NCBI Taxonomy" id="164348"/>
    <lineage>
        <taxon>Bacteria</taxon>
        <taxon>Bacillati</taxon>
        <taxon>Actinomycetota</taxon>
        <taxon>Actinomycetes</taxon>
        <taxon>Kitasatosporales</taxon>
        <taxon>Streptomycetaceae</taxon>
        <taxon>Streptomyces</taxon>
    </lineage>
</organism>
<dbReference type="Proteomes" id="UP000318103">
    <property type="component" value="Unassembled WGS sequence"/>
</dbReference>
<evidence type="ECO:0000259" key="2">
    <source>
        <dbReference type="Pfam" id="PF06722"/>
    </source>
</evidence>
<keyword evidence="4" id="KW-1185">Reference proteome</keyword>
<evidence type="ECO:0000313" key="4">
    <source>
        <dbReference type="Proteomes" id="UP000318103"/>
    </source>
</evidence>
<feature type="signal peptide" evidence="1">
    <location>
        <begin position="1"/>
        <end position="26"/>
    </location>
</feature>
<dbReference type="Pfam" id="PF06722">
    <property type="entry name" value="EryCIII-like_C"/>
    <property type="match status" value="1"/>
</dbReference>
<accession>A0A542SXE2</accession>
<sequence length="302" mass="32460">MRVLFSGGLGMPAVLRLVLLARAVQAAGNEVRFCCPARARHRVARAGLVPVLAGPEQFGRAWRPDLVVHDPLCPDSTAMAAMSGVPTIGYLPYAHPPLSPRPTVWIDPCPPPLRERPEPGAWQVRCDAYELPGKPVPRLTGPALIPRVCVIGVPAGTRPQDRRRARLFQRVAEGVESLGLQLLVLTGDDHPWSLLLPGCAAVVHGGDEGVVYAAARFGISQLVLPAGENERRAGERLEEAGIGRCLSEDELAGDPSMLRLRFHIAELVNGGRVLPQAARLGLTIARMPQPADLVPDIEALVR</sequence>
<feature type="domain" description="Erythromycin biosynthesis protein CIII-like C-terminal" evidence="2">
    <location>
        <begin position="191"/>
        <end position="300"/>
    </location>
</feature>
<dbReference type="GO" id="GO:0016757">
    <property type="term" value="F:glycosyltransferase activity"/>
    <property type="evidence" value="ECO:0007669"/>
    <property type="project" value="UniProtKB-ARBA"/>
</dbReference>
<dbReference type="SUPFAM" id="SSF53756">
    <property type="entry name" value="UDP-Glycosyltransferase/glycogen phosphorylase"/>
    <property type="match status" value="1"/>
</dbReference>
<dbReference type="EMBL" id="VFNX01000007">
    <property type="protein sequence ID" value="TQK79269.1"/>
    <property type="molecule type" value="Genomic_DNA"/>
</dbReference>
<proteinExistence type="predicted"/>
<dbReference type="InterPro" id="IPR010610">
    <property type="entry name" value="EryCIII-like_C"/>
</dbReference>
<dbReference type="AlphaFoldDB" id="A0A542SXE2"/>
<protein>
    <recommendedName>
        <fullName evidence="2">Erythromycin biosynthesis protein CIII-like C-terminal domain-containing protein</fullName>
    </recommendedName>
</protein>
<comment type="caution">
    <text evidence="3">The sequence shown here is derived from an EMBL/GenBank/DDBJ whole genome shotgun (WGS) entry which is preliminary data.</text>
</comment>